<accession>A0A7S3H3B7</accession>
<gene>
    <name evidence="1" type="ORF">SELO1098_LOCUS12722</name>
</gene>
<proteinExistence type="predicted"/>
<evidence type="ECO:0000313" key="1">
    <source>
        <dbReference type="EMBL" id="CAE0283887.1"/>
    </source>
</evidence>
<protein>
    <submittedName>
        <fullName evidence="1">Uncharacterized protein</fullName>
    </submittedName>
</protein>
<dbReference type="AlphaFoldDB" id="A0A7S3H3B7"/>
<sequence length="108" mass="12061">MPFSDMKPFIIVLSNGSCPIKLLHGKARIVSPLSPYLSCSVCNSEKLTFAKPQADAVFTRTYAFDPRNLFISTGSLSRLSTVKLKMFPSFADFFEVPAEFPIDKYSLQ</sequence>
<dbReference type="EMBL" id="HBIC01025716">
    <property type="protein sequence ID" value="CAE0283887.1"/>
    <property type="molecule type" value="Transcribed_RNA"/>
</dbReference>
<name>A0A7S3H3B7_9STRA</name>
<reference evidence="1" key="1">
    <citation type="submission" date="2021-01" db="EMBL/GenBank/DDBJ databases">
        <authorList>
            <person name="Corre E."/>
            <person name="Pelletier E."/>
            <person name="Niang G."/>
            <person name="Scheremetjew M."/>
            <person name="Finn R."/>
            <person name="Kale V."/>
            <person name="Holt S."/>
            <person name="Cochrane G."/>
            <person name="Meng A."/>
            <person name="Brown T."/>
            <person name="Cohen L."/>
        </authorList>
    </citation>
    <scope>NUCLEOTIDE SEQUENCE</scope>
    <source>
        <strain evidence="1">CCAP 955/1</strain>
    </source>
</reference>
<organism evidence="1">
    <name type="scientific">Spumella elongata</name>
    <dbReference type="NCBI Taxonomy" id="89044"/>
    <lineage>
        <taxon>Eukaryota</taxon>
        <taxon>Sar</taxon>
        <taxon>Stramenopiles</taxon>
        <taxon>Ochrophyta</taxon>
        <taxon>Chrysophyceae</taxon>
        <taxon>Chromulinales</taxon>
        <taxon>Chromulinaceae</taxon>
        <taxon>Spumella</taxon>
    </lineage>
</organism>